<dbReference type="Proteomes" id="UP000008963">
    <property type="component" value="Chromosome"/>
</dbReference>
<dbReference type="OrthoDB" id="5978971at2"/>
<name>E1X4Y5_HALMS</name>
<evidence type="ECO:0000256" key="1">
    <source>
        <dbReference type="SAM" id="SignalP"/>
    </source>
</evidence>
<dbReference type="RefSeq" id="WP_014244988.1">
    <property type="nucleotide sequence ID" value="NC_016620.1"/>
</dbReference>
<keyword evidence="1" id="KW-0732">Signal</keyword>
<dbReference type="EMBL" id="FQ312005">
    <property type="protein sequence ID" value="CBW27211.1"/>
    <property type="molecule type" value="Genomic_DNA"/>
</dbReference>
<dbReference type="InterPro" id="IPR057166">
    <property type="entry name" value="DUF7844"/>
</dbReference>
<feature type="signal peptide" evidence="1">
    <location>
        <begin position="1"/>
        <end position="19"/>
    </location>
</feature>
<organism evidence="4 5">
    <name type="scientific">Halobacteriovorax marinus (strain ATCC BAA-682 / DSM 15412 / SJ)</name>
    <name type="common">Bacteriovorax marinus</name>
    <dbReference type="NCBI Taxonomy" id="862908"/>
    <lineage>
        <taxon>Bacteria</taxon>
        <taxon>Pseudomonadati</taxon>
        <taxon>Bdellovibrionota</taxon>
        <taxon>Bacteriovoracia</taxon>
        <taxon>Bacteriovoracales</taxon>
        <taxon>Halobacteriovoraceae</taxon>
        <taxon>Halobacteriovorax</taxon>
    </lineage>
</organism>
<accession>E1X4Y5</accession>
<feature type="chain" id="PRO_5003154554" evidence="1">
    <location>
        <begin position="20"/>
        <end position="611"/>
    </location>
</feature>
<gene>
    <name evidence="4" type="ordered locus">BMS_2415</name>
</gene>
<evidence type="ECO:0000313" key="4">
    <source>
        <dbReference type="EMBL" id="CBW27211.1"/>
    </source>
</evidence>
<dbReference type="HOGENOM" id="CLU_446734_0_0_7"/>
<evidence type="ECO:0000259" key="2">
    <source>
        <dbReference type="Pfam" id="PF13387"/>
    </source>
</evidence>
<proteinExistence type="predicted"/>
<dbReference type="PATRIC" id="fig|862908.3.peg.2301"/>
<dbReference type="eggNOG" id="COG3228">
    <property type="taxonomic scope" value="Bacteria"/>
</dbReference>
<protein>
    <submittedName>
        <fullName evidence="4">Exported protein</fullName>
    </submittedName>
</protein>
<evidence type="ECO:0000259" key="3">
    <source>
        <dbReference type="Pfam" id="PF25226"/>
    </source>
</evidence>
<evidence type="ECO:0000313" key="5">
    <source>
        <dbReference type="Proteomes" id="UP000008963"/>
    </source>
</evidence>
<feature type="domain" description="Lnb N-terminal periplasmic" evidence="2">
    <location>
        <begin position="223"/>
        <end position="391"/>
    </location>
</feature>
<keyword evidence="5" id="KW-1185">Reference proteome</keyword>
<dbReference type="STRING" id="862908.BMS_2415"/>
<dbReference type="KEGG" id="bmx:BMS_2415"/>
<dbReference type="InterPro" id="IPR025178">
    <property type="entry name" value="Lnb_N"/>
</dbReference>
<sequence>MAKIVSTIMLIFFCANLWASEVAGSFISSAHSLLPSKMQFLETEVNFKRMNENELNSPCDEEGFIYGKYTEKSDAITLSEQLLDHLHPSEEIQFSCKHRNFYKTALSTLLHEYMHAYEATLDKSEKLSNNYEFLALGFWKLKKGNKNRNTYAQRSPNLYEYSSAKEFIAVNFEYFLLDPEYKCRRPNLYKAYEKSLKHSPFKDKQCDSLSDISMSDTQEIDLLNIDPKKIREIHYLFASKGEAMMSRWGHSMFKLVTCDESWTLEKCRKRGKFVVIGFLAQVADVSINAIKGIFGEYPSDMVITSLDAMKKQYNRAELRDLESIPLDLNQQEKQRFLNHLLRVYWEYSGKYYFFTNNCADEAFKLIQIAKNKEKIYEKNIITPVGIYKYIQENNLSKDYSFNSREENIRNSLLYPSFAKNLDKSFENLSSKYKKTFRQKIKRPNINRAERNFREQYRKIRSISEYSKLPTLKRREIIEEVIKKKDRKNFLDLFAIETQANYVTNNQLLSQMQELASKSKDEEAKEIFAKLVELKNTITFGTSSSESGYGIPQLGDIESVITPEVESATLELREVKEQLQEKYKTIFKNEFIQMEESNFNKTIIKKALRDVL</sequence>
<reference evidence="5" key="1">
    <citation type="journal article" date="2013" name="ISME J.">
        <title>A small predatory core genome in the divergent marine Bacteriovorax marinus SJ and the terrestrial Bdellovibrio bacteriovorus.</title>
        <authorList>
            <person name="Crossman L.C."/>
            <person name="Chen H."/>
            <person name="Cerdeno-Tarraga A.M."/>
            <person name="Brooks K."/>
            <person name="Quail M.A."/>
            <person name="Pineiro S.A."/>
            <person name="Hobley L."/>
            <person name="Sockett R.E."/>
            <person name="Bentley S.D."/>
            <person name="Parkhill J."/>
            <person name="Williams H.N."/>
            <person name="Stine O.C."/>
        </authorList>
    </citation>
    <scope>NUCLEOTIDE SEQUENCE [LARGE SCALE GENOMIC DNA]</scope>
    <source>
        <strain evidence="5">ATCC BAA-682 / DSM 15412 / SJ</strain>
    </source>
</reference>
<dbReference type="AlphaFoldDB" id="E1X4Y5"/>
<dbReference type="Pfam" id="PF13387">
    <property type="entry name" value="Lnb_N"/>
    <property type="match status" value="1"/>
</dbReference>
<dbReference type="Pfam" id="PF25226">
    <property type="entry name" value="DUF7844"/>
    <property type="match status" value="1"/>
</dbReference>
<feature type="domain" description="DUF7844" evidence="3">
    <location>
        <begin position="125"/>
        <end position="204"/>
    </location>
</feature>